<evidence type="ECO:0000313" key="4">
    <source>
        <dbReference type="Proteomes" id="UP001597158"/>
    </source>
</evidence>
<feature type="chain" id="PRO_5046440248" evidence="1">
    <location>
        <begin position="30"/>
        <end position="384"/>
    </location>
</feature>
<feature type="domain" description="Glucose/Sorbosone dehydrogenase" evidence="2">
    <location>
        <begin position="50"/>
        <end position="379"/>
    </location>
</feature>
<dbReference type="GO" id="GO:0016491">
    <property type="term" value="F:oxidoreductase activity"/>
    <property type="evidence" value="ECO:0007669"/>
    <property type="project" value="UniProtKB-KW"/>
</dbReference>
<dbReference type="Pfam" id="PF07995">
    <property type="entry name" value="GSDH"/>
    <property type="match status" value="1"/>
</dbReference>
<dbReference type="InterPro" id="IPR011041">
    <property type="entry name" value="Quinoprot_gluc/sorb_DH_b-prop"/>
</dbReference>
<dbReference type="Proteomes" id="UP001597158">
    <property type="component" value="Unassembled WGS sequence"/>
</dbReference>
<accession>A0ABW3WG10</accession>
<keyword evidence="3" id="KW-0560">Oxidoreductase</keyword>
<dbReference type="PANTHER" id="PTHR19328">
    <property type="entry name" value="HEDGEHOG-INTERACTING PROTEIN"/>
    <property type="match status" value="1"/>
</dbReference>
<dbReference type="Gene3D" id="2.120.10.30">
    <property type="entry name" value="TolB, C-terminal domain"/>
    <property type="match status" value="1"/>
</dbReference>
<evidence type="ECO:0000259" key="2">
    <source>
        <dbReference type="Pfam" id="PF07995"/>
    </source>
</evidence>
<protein>
    <submittedName>
        <fullName evidence="3">PQQ-dependent sugar dehydrogenase</fullName>
        <ecNumber evidence="3">1.1.5.-</ecNumber>
    </submittedName>
</protein>
<dbReference type="InterPro" id="IPR011042">
    <property type="entry name" value="6-blade_b-propeller_TolB-like"/>
</dbReference>
<dbReference type="SUPFAM" id="SSF50952">
    <property type="entry name" value="Soluble quinoprotein glucose dehydrogenase"/>
    <property type="match status" value="1"/>
</dbReference>
<dbReference type="EC" id="1.1.5.-" evidence="3"/>
<sequence>MPKSNRSFRPLLLASMLASSVLLSGTTFARDVVVRTETGNVKVTEFATGLDTPWSIAFLPDGRMLVTERPGRMRVVGTDGSLSAPIAGVPAVHARGQGGLLDVVPSPSFAQDGLIVFSYAEPTQRGARTAVARARLDLERLELREVQRIFAQNEDPSGNQHFGSRLVFAADGTLFVTLGDRGGARERAQALDSHIGKVVRIALDGSVPPDNPFVGRAGVLPEIWSYGHRNIQGAALHPQTGELWTHEHGPQGGDEINRALPGLNYGWPEVTYGREYVTGRKIGQGSSRDDVEPPLLQWTPSIAPSGMSFYTGERFPQWKGNVLVGALRYQLVARLVLDGKEVRHEERLLAELGRRIRDVRQGPDGYVWVVDESEGRILRLEPAQ</sequence>
<keyword evidence="4" id="KW-1185">Reference proteome</keyword>
<feature type="signal peptide" evidence="1">
    <location>
        <begin position="1"/>
        <end position="29"/>
    </location>
</feature>
<dbReference type="InterPro" id="IPR012938">
    <property type="entry name" value="Glc/Sorbosone_DH"/>
</dbReference>
<comment type="caution">
    <text evidence="3">The sequence shown here is derived from an EMBL/GenBank/DDBJ whole genome shotgun (WGS) entry which is preliminary data.</text>
</comment>
<evidence type="ECO:0000256" key="1">
    <source>
        <dbReference type="SAM" id="SignalP"/>
    </source>
</evidence>
<evidence type="ECO:0000313" key="3">
    <source>
        <dbReference type="EMBL" id="MFD1264788.1"/>
    </source>
</evidence>
<dbReference type="EMBL" id="JBHTMC010000026">
    <property type="protein sequence ID" value="MFD1264788.1"/>
    <property type="molecule type" value="Genomic_DNA"/>
</dbReference>
<keyword evidence="1" id="KW-0732">Signal</keyword>
<organism evidence="3 4">
    <name type="scientific">Thauera mechernichensis</name>
    <dbReference type="NCBI Taxonomy" id="82788"/>
    <lineage>
        <taxon>Bacteria</taxon>
        <taxon>Pseudomonadati</taxon>
        <taxon>Pseudomonadota</taxon>
        <taxon>Betaproteobacteria</taxon>
        <taxon>Rhodocyclales</taxon>
        <taxon>Zoogloeaceae</taxon>
        <taxon>Thauera</taxon>
    </lineage>
</organism>
<reference evidence="4" key="1">
    <citation type="journal article" date="2019" name="Int. J. Syst. Evol. Microbiol.">
        <title>The Global Catalogue of Microorganisms (GCM) 10K type strain sequencing project: providing services to taxonomists for standard genome sequencing and annotation.</title>
        <authorList>
            <consortium name="The Broad Institute Genomics Platform"/>
            <consortium name="The Broad Institute Genome Sequencing Center for Infectious Disease"/>
            <person name="Wu L."/>
            <person name="Ma J."/>
        </authorList>
    </citation>
    <scope>NUCLEOTIDE SEQUENCE [LARGE SCALE GENOMIC DNA]</scope>
    <source>
        <strain evidence="4">CCUG 48884</strain>
    </source>
</reference>
<name>A0ABW3WG10_9RHOO</name>
<gene>
    <name evidence="3" type="ORF">ACFQ4M_14495</name>
</gene>
<dbReference type="PANTHER" id="PTHR19328:SF75">
    <property type="entry name" value="ALDOSE SUGAR DEHYDROGENASE YLII"/>
    <property type="match status" value="1"/>
</dbReference>
<dbReference type="RefSeq" id="WP_277832004.1">
    <property type="nucleotide sequence ID" value="NZ_JARQZE010000004.1"/>
</dbReference>
<proteinExistence type="predicted"/>